<dbReference type="PANTHER" id="PTHR45586:SF1">
    <property type="entry name" value="LIPOPOLYSACCHARIDE ASSEMBLY PROTEIN B"/>
    <property type="match status" value="1"/>
</dbReference>
<dbReference type="RefSeq" id="WP_165108240.1">
    <property type="nucleotide sequence ID" value="NZ_JAAKYA010000077.1"/>
</dbReference>
<dbReference type="AlphaFoldDB" id="A0A6M1RQV0"/>
<accession>A0A6M1RQV0</accession>
<dbReference type="InterPro" id="IPR019734">
    <property type="entry name" value="TPR_rpt"/>
</dbReference>
<feature type="repeat" description="TPR" evidence="3">
    <location>
        <begin position="409"/>
        <end position="442"/>
    </location>
</feature>
<evidence type="ECO:0000256" key="3">
    <source>
        <dbReference type="PROSITE-ProRule" id="PRU00339"/>
    </source>
</evidence>
<dbReference type="Pfam" id="PF13432">
    <property type="entry name" value="TPR_16"/>
    <property type="match status" value="3"/>
</dbReference>
<dbReference type="Pfam" id="PF07719">
    <property type="entry name" value="TPR_2"/>
    <property type="match status" value="1"/>
</dbReference>
<dbReference type="InterPro" id="IPR013105">
    <property type="entry name" value="TPR_2"/>
</dbReference>
<evidence type="ECO:0000256" key="1">
    <source>
        <dbReference type="ARBA" id="ARBA00022737"/>
    </source>
</evidence>
<keyword evidence="2 3" id="KW-0802">TPR repeat</keyword>
<dbReference type="SUPFAM" id="SSF48452">
    <property type="entry name" value="TPR-like"/>
    <property type="match status" value="4"/>
</dbReference>
<keyword evidence="5" id="KW-1185">Reference proteome</keyword>
<gene>
    <name evidence="4" type="ORF">G4L39_11085</name>
</gene>
<dbReference type="SMART" id="SM00028">
    <property type="entry name" value="TPR"/>
    <property type="match status" value="4"/>
</dbReference>
<evidence type="ECO:0000256" key="2">
    <source>
        <dbReference type="ARBA" id="ARBA00022803"/>
    </source>
</evidence>
<keyword evidence="1" id="KW-0677">Repeat</keyword>
<evidence type="ECO:0000313" key="5">
    <source>
        <dbReference type="Proteomes" id="UP000477311"/>
    </source>
</evidence>
<dbReference type="Proteomes" id="UP000477311">
    <property type="component" value="Unassembled WGS sequence"/>
</dbReference>
<reference evidence="4 5" key="1">
    <citation type="submission" date="2020-02" db="EMBL/GenBank/DDBJ databases">
        <title>Draft genome sequence of Limisphaera ngatamarikiensis NGM72.4T, a thermophilic Verrucomicrobia grouped in subdivision 3.</title>
        <authorList>
            <person name="Carere C.R."/>
            <person name="Steen J."/>
            <person name="Hugenholtz P."/>
            <person name="Stott M.B."/>
        </authorList>
    </citation>
    <scope>NUCLEOTIDE SEQUENCE [LARGE SCALE GENOMIC DNA]</scope>
    <source>
        <strain evidence="4 5">NGM72.4</strain>
    </source>
</reference>
<proteinExistence type="predicted"/>
<comment type="caution">
    <text evidence="4">The sequence shown here is derived from an EMBL/GenBank/DDBJ whole genome shotgun (WGS) entry which is preliminary data.</text>
</comment>
<name>A0A6M1RQV0_9BACT</name>
<dbReference type="EMBL" id="JAAKYA010000077">
    <property type="protein sequence ID" value="NGO39929.1"/>
    <property type="molecule type" value="Genomic_DNA"/>
</dbReference>
<sequence>MLILWLGLCEAAVAQNEEADYQAAARAFEDELWARADSELQQFVEKYPESSRRPLAVLLRAQALLRLDRAAEAVKLLESEQARAGGMADAFLFWLGEAELRRGKHDVAAVRFRELLDRYPTSSLRLEAAVNEAAAHAAAGGWDRVVELLDAPQGAFQSQAREKPEAEAALRGKLLLAEGLWRTGRAEPALALLSALRDAKLPSSLAFRRLWLEVKALESLGRAAEALPLLTNLTSLARTMGAPVWEGRARMAHAAVLETTGDPVGALELYRLNLATNLPVDLQQEAVIRLSRLALATDNTPRAVEALEGFLQANTNSPITDLVTVVLGELELERCLRTVDQQRGPLPTNLLARARARFEWVVRQFPDSPHRPRAELNLGWCYWLVGDWAGAAEAFGRAVARLPEGVGRAVAHFKLGDVAFRQGKFREAMEHYQAVVALADRSLLVRTQLCEPALYQVVRAAVEVGDLAAVEQATGRILQEFPGSYLTEAALTLQGQALARHANPGAAREIFLSVLEKFPDTAKRADLQLAITRTYELEGDWKTAAELHRQWLEAFPDHLLRPQVEFALGWALARTGDTAGALQTFTNFVTRYTNQPLAARAQWWVADHYFNLGPSAFMDAERQYQLLATVWSNHPLAYEARMMAGRVAMARQAWLDAIGYFTNLTSDLQCPVPLKIQALFAYGDAVRRLPSTDTNTPLANFEEAARIFAKVLELEPTNAAAARAWGEMGECYLQLAARDPAFYIAASNAFHQALALPAADLPTRCQAWMGLGLVNERLGARLNEPQRGHLLREAMDRYVDVLYGRPLRPGESPDPFWTRRAGLEAARLAESLQEWRQALRIYERLRELLPPLQPALEKRMERLRERIAATSAGE</sequence>
<organism evidence="4 5">
    <name type="scientific">Limisphaera ngatamarikiensis</name>
    <dbReference type="NCBI Taxonomy" id="1324935"/>
    <lineage>
        <taxon>Bacteria</taxon>
        <taxon>Pseudomonadati</taxon>
        <taxon>Verrucomicrobiota</taxon>
        <taxon>Verrucomicrobiia</taxon>
        <taxon>Limisphaerales</taxon>
        <taxon>Limisphaeraceae</taxon>
        <taxon>Limisphaera</taxon>
    </lineage>
</organism>
<protein>
    <submittedName>
        <fullName evidence="4">Tetratricopeptide repeat protein</fullName>
    </submittedName>
</protein>
<dbReference type="PROSITE" id="PS50005">
    <property type="entry name" value="TPR"/>
    <property type="match status" value="1"/>
</dbReference>
<dbReference type="InterPro" id="IPR011990">
    <property type="entry name" value="TPR-like_helical_dom_sf"/>
</dbReference>
<evidence type="ECO:0000313" key="4">
    <source>
        <dbReference type="EMBL" id="NGO39929.1"/>
    </source>
</evidence>
<dbReference type="Gene3D" id="1.25.40.10">
    <property type="entry name" value="Tetratricopeptide repeat domain"/>
    <property type="match status" value="4"/>
</dbReference>
<dbReference type="PANTHER" id="PTHR45586">
    <property type="entry name" value="TPR REPEAT-CONTAINING PROTEIN PA4667"/>
    <property type="match status" value="1"/>
</dbReference>
<dbReference type="InterPro" id="IPR051012">
    <property type="entry name" value="CellSynth/LPSAsmb/PSIAsmb"/>
</dbReference>